<dbReference type="Gene3D" id="3.40.50.300">
    <property type="entry name" value="P-loop containing nucleotide triphosphate hydrolases"/>
    <property type="match status" value="1"/>
</dbReference>
<dbReference type="InterPro" id="IPR050173">
    <property type="entry name" value="ABC_transporter_C-like"/>
</dbReference>
<keyword evidence="7" id="KW-1133">Transmembrane helix</keyword>
<keyword evidence="4" id="KW-0812">Transmembrane</keyword>
<evidence type="ECO:0000256" key="10">
    <source>
        <dbReference type="SAM" id="MobiDB-lite"/>
    </source>
</evidence>
<protein>
    <recommendedName>
        <fullName evidence="2">ABC-type xenobiotic transporter</fullName>
        <ecNumber evidence="2">7.6.2.2</ecNumber>
    </recommendedName>
</protein>
<sequence>MALYQVGIVGRTGAGKSSILNALFRLNPVCGGRIVLDGIDIVGIPVRDLRSKLVFVPQSSFLFEGSLRANLDPYETSSDDKIWETVEKCCLKDEIEAAGRLDIQVKESGTTFSVGQQQLLCLARSLLKPSKVLCLDEFTANVDTQTASKLQKAIASECRSRTIVTIAHRISTVVTMDQILIFDQGSLVGEYARRFSSLLAYVPHVSGRERSKRNLFLEGLNEDLYSLVLQSSPTSYADAVDKTMDIEEGLRNHRSPVQPQAVQGTHPNTLGVQPPQFPQSSQQQPQQSAQQSGRHRFRPCGHQFKKKQGSSSSGSGSSSSISSPRATFCGQCEGRHPSTQCTWVQGACNICGQYGNFARVCPLAGSQHTAAPPQGRAGGSSRGRSFPIQQQRMGETLHRPFQ</sequence>
<dbReference type="FunFam" id="3.40.50.300:FF:000630">
    <property type="entry name" value="ATP-binding cassette (ABC) transporter, putative"/>
    <property type="match status" value="1"/>
</dbReference>
<feature type="compositionally biased region" description="Low complexity" evidence="10">
    <location>
        <begin position="309"/>
        <end position="323"/>
    </location>
</feature>
<keyword evidence="6" id="KW-0067">ATP-binding</keyword>
<dbReference type="InterPro" id="IPR017871">
    <property type="entry name" value="ABC_transporter-like_CS"/>
</dbReference>
<accession>A0A2Z7BWY0</accession>
<evidence type="ECO:0000256" key="1">
    <source>
        <dbReference type="ARBA" id="ARBA00009726"/>
    </source>
</evidence>
<dbReference type="AlphaFoldDB" id="A0A2Z7BWY0"/>
<keyword evidence="13" id="KW-1185">Reference proteome</keyword>
<dbReference type="SUPFAM" id="SSF52540">
    <property type="entry name" value="P-loop containing nucleoside triphosphate hydrolases"/>
    <property type="match status" value="1"/>
</dbReference>
<evidence type="ECO:0000256" key="5">
    <source>
        <dbReference type="ARBA" id="ARBA00022741"/>
    </source>
</evidence>
<feature type="region of interest" description="Disordered" evidence="10">
    <location>
        <begin position="257"/>
        <end position="327"/>
    </location>
</feature>
<dbReference type="EC" id="7.6.2.2" evidence="2"/>
<dbReference type="GO" id="GO:0016020">
    <property type="term" value="C:membrane"/>
    <property type="evidence" value="ECO:0007669"/>
    <property type="project" value="TreeGrafter"/>
</dbReference>
<organism evidence="12 13">
    <name type="scientific">Dorcoceras hygrometricum</name>
    <dbReference type="NCBI Taxonomy" id="472368"/>
    <lineage>
        <taxon>Eukaryota</taxon>
        <taxon>Viridiplantae</taxon>
        <taxon>Streptophyta</taxon>
        <taxon>Embryophyta</taxon>
        <taxon>Tracheophyta</taxon>
        <taxon>Spermatophyta</taxon>
        <taxon>Magnoliopsida</taxon>
        <taxon>eudicotyledons</taxon>
        <taxon>Gunneridae</taxon>
        <taxon>Pentapetalae</taxon>
        <taxon>asterids</taxon>
        <taxon>lamiids</taxon>
        <taxon>Lamiales</taxon>
        <taxon>Gesneriaceae</taxon>
        <taxon>Didymocarpoideae</taxon>
        <taxon>Trichosporeae</taxon>
        <taxon>Loxocarpinae</taxon>
        <taxon>Dorcoceras</taxon>
    </lineage>
</organism>
<keyword evidence="8" id="KW-0472">Membrane</keyword>
<comment type="catalytic activity">
    <reaction evidence="9">
        <text>ATP + H2O + xenobioticSide 1 = ADP + phosphate + xenobioticSide 2.</text>
        <dbReference type="EC" id="7.6.2.2"/>
    </reaction>
</comment>
<dbReference type="GO" id="GO:0008559">
    <property type="term" value="F:ABC-type xenobiotic transporter activity"/>
    <property type="evidence" value="ECO:0007669"/>
    <property type="project" value="UniProtKB-EC"/>
</dbReference>
<comment type="similarity">
    <text evidence="1">Belongs to the ABC transporter superfamily. ABCC family. Conjugate transporter (TC 3.A.1.208) subfamily.</text>
</comment>
<dbReference type="PANTHER" id="PTHR24223">
    <property type="entry name" value="ATP-BINDING CASSETTE SUB-FAMILY C"/>
    <property type="match status" value="1"/>
</dbReference>
<dbReference type="InterPro" id="IPR003593">
    <property type="entry name" value="AAA+_ATPase"/>
</dbReference>
<evidence type="ECO:0000256" key="7">
    <source>
        <dbReference type="ARBA" id="ARBA00022989"/>
    </source>
</evidence>
<evidence type="ECO:0000256" key="2">
    <source>
        <dbReference type="ARBA" id="ARBA00012191"/>
    </source>
</evidence>
<evidence type="ECO:0000256" key="6">
    <source>
        <dbReference type="ARBA" id="ARBA00022840"/>
    </source>
</evidence>
<dbReference type="InterPro" id="IPR003439">
    <property type="entry name" value="ABC_transporter-like_ATP-bd"/>
</dbReference>
<evidence type="ECO:0000256" key="3">
    <source>
        <dbReference type="ARBA" id="ARBA00022448"/>
    </source>
</evidence>
<dbReference type="CDD" id="cd03244">
    <property type="entry name" value="ABCC_MRP_domain2"/>
    <property type="match status" value="1"/>
</dbReference>
<dbReference type="SMART" id="SM00382">
    <property type="entry name" value="AAA"/>
    <property type="match status" value="1"/>
</dbReference>
<feature type="compositionally biased region" description="Low complexity" evidence="10">
    <location>
        <begin position="278"/>
        <end position="292"/>
    </location>
</feature>
<dbReference type="PANTHER" id="PTHR24223:SF330">
    <property type="entry name" value="ATP-BINDING CASSETTE SUB-FAMILY C MEMBER 10"/>
    <property type="match status" value="1"/>
</dbReference>
<dbReference type="PROSITE" id="PS00211">
    <property type="entry name" value="ABC_TRANSPORTER_1"/>
    <property type="match status" value="1"/>
</dbReference>
<dbReference type="OrthoDB" id="1929632at2759"/>
<evidence type="ECO:0000256" key="4">
    <source>
        <dbReference type="ARBA" id="ARBA00022692"/>
    </source>
</evidence>
<dbReference type="Pfam" id="PF00005">
    <property type="entry name" value="ABC_tran"/>
    <property type="match status" value="1"/>
</dbReference>
<proteinExistence type="inferred from homology"/>
<dbReference type="EMBL" id="KV001327">
    <property type="protein sequence ID" value="KZV39091.1"/>
    <property type="molecule type" value="Genomic_DNA"/>
</dbReference>
<dbReference type="InterPro" id="IPR027417">
    <property type="entry name" value="P-loop_NTPase"/>
</dbReference>
<feature type="region of interest" description="Disordered" evidence="10">
    <location>
        <begin position="367"/>
        <end position="402"/>
    </location>
</feature>
<feature type="compositionally biased region" description="Basic residues" evidence="10">
    <location>
        <begin position="293"/>
        <end position="308"/>
    </location>
</feature>
<evidence type="ECO:0000313" key="13">
    <source>
        <dbReference type="Proteomes" id="UP000250235"/>
    </source>
</evidence>
<name>A0A2Z7BWY0_9LAMI</name>
<dbReference type="GO" id="GO:0016887">
    <property type="term" value="F:ATP hydrolysis activity"/>
    <property type="evidence" value="ECO:0007669"/>
    <property type="project" value="InterPro"/>
</dbReference>
<evidence type="ECO:0000259" key="11">
    <source>
        <dbReference type="PROSITE" id="PS50893"/>
    </source>
</evidence>
<gene>
    <name evidence="12" type="ORF">F511_34261</name>
</gene>
<feature type="domain" description="ABC transporter" evidence="11">
    <location>
        <begin position="1"/>
        <end position="209"/>
    </location>
</feature>
<dbReference type="GO" id="GO:0005524">
    <property type="term" value="F:ATP binding"/>
    <property type="evidence" value="ECO:0007669"/>
    <property type="project" value="UniProtKB-KW"/>
</dbReference>
<dbReference type="PROSITE" id="PS50893">
    <property type="entry name" value="ABC_TRANSPORTER_2"/>
    <property type="match status" value="1"/>
</dbReference>
<evidence type="ECO:0000256" key="8">
    <source>
        <dbReference type="ARBA" id="ARBA00023136"/>
    </source>
</evidence>
<evidence type="ECO:0000256" key="9">
    <source>
        <dbReference type="ARBA" id="ARBA00034018"/>
    </source>
</evidence>
<evidence type="ECO:0000313" key="12">
    <source>
        <dbReference type="EMBL" id="KZV39091.1"/>
    </source>
</evidence>
<feature type="compositionally biased region" description="Polar residues" evidence="10">
    <location>
        <begin position="257"/>
        <end position="271"/>
    </location>
</feature>
<reference evidence="12 13" key="1">
    <citation type="journal article" date="2015" name="Proc. Natl. Acad. Sci. U.S.A.">
        <title>The resurrection genome of Boea hygrometrica: A blueprint for survival of dehydration.</title>
        <authorList>
            <person name="Xiao L."/>
            <person name="Yang G."/>
            <person name="Zhang L."/>
            <person name="Yang X."/>
            <person name="Zhao S."/>
            <person name="Ji Z."/>
            <person name="Zhou Q."/>
            <person name="Hu M."/>
            <person name="Wang Y."/>
            <person name="Chen M."/>
            <person name="Xu Y."/>
            <person name="Jin H."/>
            <person name="Xiao X."/>
            <person name="Hu G."/>
            <person name="Bao F."/>
            <person name="Hu Y."/>
            <person name="Wan P."/>
            <person name="Li L."/>
            <person name="Deng X."/>
            <person name="Kuang T."/>
            <person name="Xiang C."/>
            <person name="Zhu J.K."/>
            <person name="Oliver M.J."/>
            <person name="He Y."/>
        </authorList>
    </citation>
    <scope>NUCLEOTIDE SEQUENCE [LARGE SCALE GENOMIC DNA]</scope>
    <source>
        <strain evidence="13">cv. XS01</strain>
    </source>
</reference>
<keyword evidence="3" id="KW-0813">Transport</keyword>
<dbReference type="Proteomes" id="UP000250235">
    <property type="component" value="Unassembled WGS sequence"/>
</dbReference>
<keyword evidence="5" id="KW-0547">Nucleotide-binding</keyword>